<evidence type="ECO:0000313" key="3">
    <source>
        <dbReference type="EMBL" id="GAI64852.1"/>
    </source>
</evidence>
<dbReference type="Gene3D" id="2.60.40.10">
    <property type="entry name" value="Immunoglobulins"/>
    <property type="match status" value="1"/>
</dbReference>
<organism evidence="3">
    <name type="scientific">marine sediment metagenome</name>
    <dbReference type="NCBI Taxonomy" id="412755"/>
    <lineage>
        <taxon>unclassified sequences</taxon>
        <taxon>metagenomes</taxon>
        <taxon>ecological metagenomes</taxon>
    </lineage>
</organism>
<dbReference type="InterPro" id="IPR036116">
    <property type="entry name" value="FN3_sf"/>
</dbReference>
<dbReference type="CDD" id="cd00063">
    <property type="entry name" value="FN3"/>
    <property type="match status" value="1"/>
</dbReference>
<feature type="region of interest" description="Disordered" evidence="1">
    <location>
        <begin position="178"/>
        <end position="197"/>
    </location>
</feature>
<dbReference type="InterPro" id="IPR013783">
    <property type="entry name" value="Ig-like_fold"/>
</dbReference>
<evidence type="ECO:0000256" key="1">
    <source>
        <dbReference type="SAM" id="MobiDB-lite"/>
    </source>
</evidence>
<feature type="domain" description="Fibronectin type-III" evidence="2">
    <location>
        <begin position="164"/>
        <end position="264"/>
    </location>
</feature>
<sequence>MATLYEYYNTGDDSRIGAWAQAWNAQTFTPSVAHKITSVKLLLFRKKLPGIVTASIRATDASGLPTGADLCSGTIDGDTLTTDEAGAWYEIILGDGYILAANTTYAIVIRAPTGTVTNTVEWRLDVSSPTYPGGCYNASNNSGVDWFANGNYDFMFEEWGEPIPVVAPTVTTQAADSVEQTTANPKGNVTDNGGEDPTRYIDYDTDSGAPYAHTKDCGVGGVGVYNSNLTGLIPETKYYYRARAVNSGGTGTGSEMTFITKSRAVAANMAAKMME</sequence>
<dbReference type="PROSITE" id="PS50853">
    <property type="entry name" value="FN3"/>
    <property type="match status" value="1"/>
</dbReference>
<protein>
    <recommendedName>
        <fullName evidence="2">Fibronectin type-III domain-containing protein</fullName>
    </recommendedName>
</protein>
<dbReference type="InterPro" id="IPR003961">
    <property type="entry name" value="FN3_dom"/>
</dbReference>
<feature type="compositionally biased region" description="Polar residues" evidence="1">
    <location>
        <begin position="178"/>
        <end position="191"/>
    </location>
</feature>
<dbReference type="AlphaFoldDB" id="X1Q8N3"/>
<feature type="non-terminal residue" evidence="3">
    <location>
        <position position="275"/>
    </location>
</feature>
<accession>X1Q8N3</accession>
<dbReference type="SUPFAM" id="SSF49265">
    <property type="entry name" value="Fibronectin type III"/>
    <property type="match status" value="1"/>
</dbReference>
<dbReference type="NCBIfam" id="NF041539">
    <property type="entry name" value="choice_anch_R"/>
    <property type="match status" value="1"/>
</dbReference>
<name>X1Q8N3_9ZZZZ</name>
<gene>
    <name evidence="3" type="ORF">S12H4_02036</name>
</gene>
<evidence type="ECO:0000259" key="2">
    <source>
        <dbReference type="PROSITE" id="PS50853"/>
    </source>
</evidence>
<comment type="caution">
    <text evidence="3">The sequence shown here is derived from an EMBL/GenBank/DDBJ whole genome shotgun (WGS) entry which is preliminary data.</text>
</comment>
<dbReference type="EMBL" id="BARW01000462">
    <property type="protein sequence ID" value="GAI64852.1"/>
    <property type="molecule type" value="Genomic_DNA"/>
</dbReference>
<proteinExistence type="predicted"/>
<reference evidence="3" key="1">
    <citation type="journal article" date="2014" name="Front. Microbiol.">
        <title>High frequency of phylogenetically diverse reductive dehalogenase-homologous genes in deep subseafloor sedimentary metagenomes.</title>
        <authorList>
            <person name="Kawai M."/>
            <person name="Futagami T."/>
            <person name="Toyoda A."/>
            <person name="Takaki Y."/>
            <person name="Nishi S."/>
            <person name="Hori S."/>
            <person name="Arai W."/>
            <person name="Tsubouchi T."/>
            <person name="Morono Y."/>
            <person name="Uchiyama I."/>
            <person name="Ito T."/>
            <person name="Fujiyama A."/>
            <person name="Inagaki F."/>
            <person name="Takami H."/>
        </authorList>
    </citation>
    <scope>NUCLEOTIDE SEQUENCE</scope>
    <source>
        <strain evidence="3">Expedition CK06-06</strain>
    </source>
</reference>